<dbReference type="AlphaFoldDB" id="N2ACB6"/>
<dbReference type="PATRIC" id="fig|1235802.3.peg.3553"/>
<organism evidence="1 2">
    <name type="scientific">Eubacterium plexicaudatum ASF492</name>
    <dbReference type="NCBI Taxonomy" id="1235802"/>
    <lineage>
        <taxon>Bacteria</taxon>
        <taxon>Bacillati</taxon>
        <taxon>Bacillota</taxon>
        <taxon>Clostridia</taxon>
        <taxon>Eubacteriales</taxon>
        <taxon>Eubacteriaceae</taxon>
        <taxon>Eubacterium</taxon>
    </lineage>
</organism>
<protein>
    <recommendedName>
        <fullName evidence="3">Essential protein Yae1 N-terminal domain-containing protein</fullName>
    </recommendedName>
</protein>
<dbReference type="Proteomes" id="UP000012589">
    <property type="component" value="Unassembled WGS sequence"/>
</dbReference>
<dbReference type="EMBL" id="AQFT01000100">
    <property type="protein sequence ID" value="EMZ24103.1"/>
    <property type="molecule type" value="Genomic_DNA"/>
</dbReference>
<dbReference type="HOGENOM" id="CLU_1882641_0_0_9"/>
<evidence type="ECO:0008006" key="3">
    <source>
        <dbReference type="Google" id="ProtNLM"/>
    </source>
</evidence>
<evidence type="ECO:0000313" key="2">
    <source>
        <dbReference type="Proteomes" id="UP000012589"/>
    </source>
</evidence>
<gene>
    <name evidence="1" type="ORF">C823_03367</name>
</gene>
<proteinExistence type="predicted"/>
<accession>N2ACB6</accession>
<sequence>MIAEKDPYIKSAYEQLQIISQDKEKRLEYEAREKAIRDHYQFMFEAEQRGIEIGEQRGIEIGEQRGIEIGEKRGIEIGEERGEKRGMEQGIFGAISICRDMGLPDIEISKKIREKYGLSEKAAGDYLRKFEQKPV</sequence>
<reference evidence="1 2" key="1">
    <citation type="journal article" date="2014" name="Genome Announc.">
        <title>Draft genome sequences of the altered schaedler flora, a defined bacterial community from gnotobiotic mice.</title>
        <authorList>
            <person name="Wannemuehler M.J."/>
            <person name="Overstreet A.M."/>
            <person name="Ward D.V."/>
            <person name="Phillips G.J."/>
        </authorList>
    </citation>
    <scope>NUCLEOTIDE SEQUENCE [LARGE SCALE GENOMIC DNA]</scope>
    <source>
        <strain evidence="1 2">ASF492</strain>
    </source>
</reference>
<name>N2ACB6_9FIRM</name>
<comment type="caution">
    <text evidence="1">The sequence shown here is derived from an EMBL/GenBank/DDBJ whole genome shotgun (WGS) entry which is preliminary data.</text>
</comment>
<dbReference type="eggNOG" id="COG5464">
    <property type="taxonomic scope" value="Bacteria"/>
</dbReference>
<dbReference type="STRING" id="1235802.C823_03367"/>
<keyword evidence="2" id="KW-1185">Reference proteome</keyword>
<evidence type="ECO:0000313" key="1">
    <source>
        <dbReference type="EMBL" id="EMZ24103.1"/>
    </source>
</evidence>